<dbReference type="Gene3D" id="3.50.50.60">
    <property type="entry name" value="FAD/NAD(P)-binding domain"/>
    <property type="match status" value="1"/>
</dbReference>
<gene>
    <name evidence="2" type="ORF">ACFFQA_20780</name>
</gene>
<evidence type="ECO:0000313" key="3">
    <source>
        <dbReference type="Proteomes" id="UP001589693"/>
    </source>
</evidence>
<evidence type="ECO:0000259" key="1">
    <source>
        <dbReference type="Pfam" id="PF01494"/>
    </source>
</evidence>
<dbReference type="Pfam" id="PF01494">
    <property type="entry name" value="FAD_binding_3"/>
    <property type="match status" value="1"/>
</dbReference>
<reference evidence="2 3" key="1">
    <citation type="submission" date="2024-09" db="EMBL/GenBank/DDBJ databases">
        <authorList>
            <person name="Sun Q."/>
            <person name="Mori K."/>
        </authorList>
    </citation>
    <scope>NUCLEOTIDE SEQUENCE [LARGE SCALE GENOMIC DNA]</scope>
    <source>
        <strain evidence="2 3">TBRC 7907</strain>
    </source>
</reference>
<proteinExistence type="predicted"/>
<dbReference type="EMBL" id="JBHLZU010000018">
    <property type="protein sequence ID" value="MFB9906374.1"/>
    <property type="molecule type" value="Genomic_DNA"/>
</dbReference>
<dbReference type="InterPro" id="IPR036188">
    <property type="entry name" value="FAD/NAD-bd_sf"/>
</dbReference>
<evidence type="ECO:0000313" key="2">
    <source>
        <dbReference type="EMBL" id="MFB9906374.1"/>
    </source>
</evidence>
<sequence length="461" mass="50449">MGMRHGVVLGGGLAGMLTASVLARHLDAVTVIERDRLPAGPLDRAGSPQGRHTHAFAGGGVAALDRLLPGMVDELVKAGARRIRNPEDVLILTTAGWLPRYQDMESFLSASRRVIDWSIRERVLADVRISVRQATDVTGLAGDAGRVTGVRLRSRETRATDELAADLVVDATGRGSHAPRWLREIGVPEVREELVDPGIVYVTKVFRALPGTEDDFPAIMIADDPRSERPGRGALLLPVEDGQWMLTLSGRRGVTPPSDDEGFHAFARELPHPILSKIIEMAEPVSRMFRYDLTSNRRRRYDRLRPAPEGFVAIGDAHCSFNPVYGHGMTVSVFGALALHETLGRQGLQPSTARLAQKAVARATDPVWAMARSQDVRFRGTTGTRMTMLDRVQEAYGRRLQRAAIGSRDIVAAQLSVFELAGPPTQLLAPKIIRQAMRRPRATGPTEPPLTERERAALRIG</sequence>
<dbReference type="EC" id="1.-.-.-" evidence="2"/>
<dbReference type="Proteomes" id="UP001589693">
    <property type="component" value="Unassembled WGS sequence"/>
</dbReference>
<protein>
    <submittedName>
        <fullName evidence="2">NAD(P)/FAD-dependent oxidoreductase</fullName>
        <ecNumber evidence="2">1.-.-.-</ecNumber>
    </submittedName>
</protein>
<keyword evidence="3" id="KW-1185">Reference proteome</keyword>
<comment type="caution">
    <text evidence="2">The sequence shown here is derived from an EMBL/GenBank/DDBJ whole genome shotgun (WGS) entry which is preliminary data.</text>
</comment>
<name>A0ABV6A393_9PSEU</name>
<dbReference type="SUPFAM" id="SSF51905">
    <property type="entry name" value="FAD/NAD(P)-binding domain"/>
    <property type="match status" value="1"/>
</dbReference>
<dbReference type="GO" id="GO:0016491">
    <property type="term" value="F:oxidoreductase activity"/>
    <property type="evidence" value="ECO:0007669"/>
    <property type="project" value="UniProtKB-KW"/>
</dbReference>
<accession>A0ABV6A393</accession>
<dbReference type="RefSeq" id="WP_377854579.1">
    <property type="nucleotide sequence ID" value="NZ_JBHLZU010000018.1"/>
</dbReference>
<dbReference type="PANTHER" id="PTHR43422">
    <property type="entry name" value="THIAMINE THIAZOLE SYNTHASE"/>
    <property type="match status" value="1"/>
</dbReference>
<keyword evidence="2" id="KW-0560">Oxidoreductase</keyword>
<dbReference type="PANTHER" id="PTHR43422:SF3">
    <property type="entry name" value="THIAMINE THIAZOLE SYNTHASE"/>
    <property type="match status" value="1"/>
</dbReference>
<dbReference type="InterPro" id="IPR002938">
    <property type="entry name" value="FAD-bd"/>
</dbReference>
<feature type="domain" description="FAD-binding" evidence="1">
    <location>
        <begin position="7"/>
        <end position="343"/>
    </location>
</feature>
<organism evidence="2 3">
    <name type="scientific">Allokutzneria oryzae</name>
    <dbReference type="NCBI Taxonomy" id="1378989"/>
    <lineage>
        <taxon>Bacteria</taxon>
        <taxon>Bacillati</taxon>
        <taxon>Actinomycetota</taxon>
        <taxon>Actinomycetes</taxon>
        <taxon>Pseudonocardiales</taxon>
        <taxon>Pseudonocardiaceae</taxon>
        <taxon>Allokutzneria</taxon>
    </lineage>
</organism>